<reference evidence="2" key="1">
    <citation type="submission" date="2023-07" db="EMBL/GenBank/DDBJ databases">
        <title>Gilvimarinus algae sp. nov., isolated from the surface of Kelp.</title>
        <authorList>
            <person name="Sun Y.Y."/>
            <person name="Gong Y."/>
            <person name="Du Z.J."/>
        </authorList>
    </citation>
    <scope>NUCLEOTIDE SEQUENCE</scope>
    <source>
        <strain evidence="2">SDUM040014</strain>
    </source>
</reference>
<dbReference type="PANTHER" id="PTHR43861:SF1">
    <property type="entry name" value="TRANS-ACONITATE 2-METHYLTRANSFERASE"/>
    <property type="match status" value="1"/>
</dbReference>
<evidence type="ECO:0000313" key="2">
    <source>
        <dbReference type="EMBL" id="MDO3381096.1"/>
    </source>
</evidence>
<keyword evidence="2" id="KW-0808">Transferase</keyword>
<dbReference type="GO" id="GO:0032259">
    <property type="term" value="P:methylation"/>
    <property type="evidence" value="ECO:0007669"/>
    <property type="project" value="UniProtKB-KW"/>
</dbReference>
<keyword evidence="2" id="KW-0489">Methyltransferase</keyword>
<dbReference type="EC" id="2.1.1.-" evidence="2"/>
<keyword evidence="3" id="KW-1185">Reference proteome</keyword>
<dbReference type="Proteomes" id="UP001168380">
    <property type="component" value="Unassembled WGS sequence"/>
</dbReference>
<evidence type="ECO:0000259" key="1">
    <source>
        <dbReference type="Pfam" id="PF08241"/>
    </source>
</evidence>
<proteinExistence type="predicted"/>
<dbReference type="Pfam" id="PF08241">
    <property type="entry name" value="Methyltransf_11"/>
    <property type="match status" value="1"/>
</dbReference>
<name>A0ABT8TAX3_9GAMM</name>
<accession>A0ABT8TAX3</accession>
<dbReference type="GO" id="GO:0008168">
    <property type="term" value="F:methyltransferase activity"/>
    <property type="evidence" value="ECO:0007669"/>
    <property type="project" value="UniProtKB-KW"/>
</dbReference>
<dbReference type="PANTHER" id="PTHR43861">
    <property type="entry name" value="TRANS-ACONITATE 2-METHYLTRANSFERASE-RELATED"/>
    <property type="match status" value="1"/>
</dbReference>
<dbReference type="CDD" id="cd02440">
    <property type="entry name" value="AdoMet_MTases"/>
    <property type="match status" value="1"/>
</dbReference>
<dbReference type="EMBL" id="JAULRT010000032">
    <property type="protein sequence ID" value="MDO3381096.1"/>
    <property type="molecule type" value="Genomic_DNA"/>
</dbReference>
<evidence type="ECO:0000313" key="3">
    <source>
        <dbReference type="Proteomes" id="UP001168380"/>
    </source>
</evidence>
<dbReference type="InterPro" id="IPR029063">
    <property type="entry name" value="SAM-dependent_MTases_sf"/>
</dbReference>
<sequence length="209" mass="24011">MVRRNLKFWDFIAKRYARQAVPSEEQYQHKLEKTREFFTKDCQVFEFGCGTGTTALAHAPYTKSILAVDVSRKMLEIAEQKRQAQAADNVSFQQATIEELAFEPASFDVVMAHNILHLLDDKEAAIAKVYQWLKPGGVFVSTNVCLGDRMTWWRPLLGFGRLIGVLPLVRFFSEQSLEDTLREAGFETEYRWQPKAGDSLFLVVRKSTH</sequence>
<comment type="caution">
    <text evidence="2">The sequence shown here is derived from an EMBL/GenBank/DDBJ whole genome shotgun (WGS) entry which is preliminary data.</text>
</comment>
<dbReference type="Gene3D" id="3.40.50.150">
    <property type="entry name" value="Vaccinia Virus protein VP39"/>
    <property type="match status" value="1"/>
</dbReference>
<dbReference type="SUPFAM" id="SSF53335">
    <property type="entry name" value="S-adenosyl-L-methionine-dependent methyltransferases"/>
    <property type="match status" value="1"/>
</dbReference>
<dbReference type="InterPro" id="IPR013216">
    <property type="entry name" value="Methyltransf_11"/>
</dbReference>
<gene>
    <name evidence="2" type="ORF">QWI16_02855</name>
</gene>
<protein>
    <submittedName>
        <fullName evidence="2">Class I SAM-dependent methyltransferase</fullName>
        <ecNumber evidence="2">2.1.1.-</ecNumber>
    </submittedName>
</protein>
<dbReference type="RefSeq" id="WP_302711220.1">
    <property type="nucleotide sequence ID" value="NZ_JAULRT010000032.1"/>
</dbReference>
<organism evidence="2 3">
    <name type="scientific">Gilvimarinus algae</name>
    <dbReference type="NCBI Taxonomy" id="3058037"/>
    <lineage>
        <taxon>Bacteria</taxon>
        <taxon>Pseudomonadati</taxon>
        <taxon>Pseudomonadota</taxon>
        <taxon>Gammaproteobacteria</taxon>
        <taxon>Cellvibrionales</taxon>
        <taxon>Cellvibrionaceae</taxon>
        <taxon>Gilvimarinus</taxon>
    </lineage>
</organism>
<feature type="domain" description="Methyltransferase type 11" evidence="1">
    <location>
        <begin position="46"/>
        <end position="140"/>
    </location>
</feature>